<dbReference type="InterPro" id="IPR011022">
    <property type="entry name" value="Arrestin_C-like"/>
</dbReference>
<proteinExistence type="predicted"/>
<dbReference type="OrthoDB" id="2333384at2759"/>
<dbReference type="PANTHER" id="PTHR11188">
    <property type="entry name" value="ARRESTIN DOMAIN CONTAINING PROTEIN"/>
    <property type="match status" value="1"/>
</dbReference>
<evidence type="ECO:0000313" key="3">
    <source>
        <dbReference type="EMBL" id="CAG8479973.1"/>
    </source>
</evidence>
<dbReference type="GO" id="GO:0070086">
    <property type="term" value="P:ubiquitin-dependent endocytosis"/>
    <property type="evidence" value="ECO:0007669"/>
    <property type="project" value="TreeGrafter"/>
</dbReference>
<organism evidence="3 4">
    <name type="scientific">Paraglomus occultum</name>
    <dbReference type="NCBI Taxonomy" id="144539"/>
    <lineage>
        <taxon>Eukaryota</taxon>
        <taxon>Fungi</taxon>
        <taxon>Fungi incertae sedis</taxon>
        <taxon>Mucoromycota</taxon>
        <taxon>Glomeromycotina</taxon>
        <taxon>Glomeromycetes</taxon>
        <taxon>Paraglomerales</taxon>
        <taxon>Paraglomeraceae</taxon>
        <taxon>Paraglomus</taxon>
    </lineage>
</organism>
<keyword evidence="4" id="KW-1185">Reference proteome</keyword>
<protein>
    <submittedName>
        <fullName evidence="3">6250_t:CDS:1</fullName>
    </submittedName>
</protein>
<dbReference type="InterPro" id="IPR050357">
    <property type="entry name" value="Arrestin_domain-protein"/>
</dbReference>
<dbReference type="EMBL" id="CAJVPJ010000113">
    <property type="protein sequence ID" value="CAG8479973.1"/>
    <property type="molecule type" value="Genomic_DNA"/>
</dbReference>
<dbReference type="GO" id="GO:0031625">
    <property type="term" value="F:ubiquitin protein ligase binding"/>
    <property type="evidence" value="ECO:0007669"/>
    <property type="project" value="TreeGrafter"/>
</dbReference>
<dbReference type="InterPro" id="IPR011021">
    <property type="entry name" value="Arrestin-like_N"/>
</dbReference>
<comment type="caution">
    <text evidence="3">The sequence shown here is derived from an EMBL/GenBank/DDBJ whole genome shotgun (WGS) entry which is preliminary data.</text>
</comment>
<dbReference type="GO" id="GO:0005829">
    <property type="term" value="C:cytosol"/>
    <property type="evidence" value="ECO:0007669"/>
    <property type="project" value="TreeGrafter"/>
</dbReference>
<evidence type="ECO:0000313" key="4">
    <source>
        <dbReference type="Proteomes" id="UP000789572"/>
    </source>
</evidence>
<accession>A0A9N8W9U2</accession>
<dbReference type="PANTHER" id="PTHR11188:SF17">
    <property type="entry name" value="FI21816P1"/>
    <property type="match status" value="1"/>
</dbReference>
<reference evidence="3" key="1">
    <citation type="submission" date="2021-06" db="EMBL/GenBank/DDBJ databases">
        <authorList>
            <person name="Kallberg Y."/>
            <person name="Tangrot J."/>
            <person name="Rosling A."/>
        </authorList>
    </citation>
    <scope>NUCLEOTIDE SEQUENCE</scope>
    <source>
        <strain evidence="3">IA702</strain>
    </source>
</reference>
<feature type="domain" description="Arrestin C-terminal-like" evidence="2">
    <location>
        <begin position="184"/>
        <end position="302"/>
    </location>
</feature>
<dbReference type="Gene3D" id="2.60.40.640">
    <property type="match status" value="1"/>
</dbReference>
<dbReference type="GO" id="GO:0030674">
    <property type="term" value="F:protein-macromolecule adaptor activity"/>
    <property type="evidence" value="ECO:0007669"/>
    <property type="project" value="TreeGrafter"/>
</dbReference>
<dbReference type="Pfam" id="PF00339">
    <property type="entry name" value="Arrestin_N"/>
    <property type="match status" value="1"/>
</dbReference>
<evidence type="ECO:0000259" key="1">
    <source>
        <dbReference type="Pfam" id="PF00339"/>
    </source>
</evidence>
<sequence length="339" mass="38628">MDTQFFVSAPPPTDYIQSSHHMFFSYLPENVSFQSGYLGITRTTVSGTLHVRFPKSIEAKSISLKFVGREVVEMSDMKKARGEKIILDKSTYLWRSDSGVGHQLITDLDLPFEFAVPNDAVESFNGRFGSVTYTLQATVNTKPKKHNTYCEVIVPLWRWTRPTEDDLRPLVIKSSPKKARKVPLSWQAILPQTFFDINSEILARLRFVAHIPSLRIRKITAALKTVTSYALEDRSVMPVQKSKQQAKHIIYGDEILTTSMGQETVFEASVGVKIPASVLPTIKTKFITVTNQLQIKVMFERSKHHVLIVKDIFIGRRWMGDSELERLDNDFKEGEEDES</sequence>
<dbReference type="AlphaFoldDB" id="A0A9N8W9U2"/>
<gene>
    <name evidence="3" type="ORF">POCULU_LOCUS1489</name>
</gene>
<feature type="domain" description="Arrestin-like N-terminal" evidence="1">
    <location>
        <begin position="44"/>
        <end position="150"/>
    </location>
</feature>
<dbReference type="SUPFAM" id="SSF81296">
    <property type="entry name" value="E set domains"/>
    <property type="match status" value="1"/>
</dbReference>
<name>A0A9N8W9U2_9GLOM</name>
<dbReference type="Proteomes" id="UP000789572">
    <property type="component" value="Unassembled WGS sequence"/>
</dbReference>
<dbReference type="InterPro" id="IPR014756">
    <property type="entry name" value="Ig_E-set"/>
</dbReference>
<evidence type="ECO:0000259" key="2">
    <source>
        <dbReference type="Pfam" id="PF02752"/>
    </source>
</evidence>
<dbReference type="GO" id="GO:0005886">
    <property type="term" value="C:plasma membrane"/>
    <property type="evidence" value="ECO:0007669"/>
    <property type="project" value="TreeGrafter"/>
</dbReference>
<dbReference type="Pfam" id="PF02752">
    <property type="entry name" value="Arrestin_C"/>
    <property type="match status" value="1"/>
</dbReference>
<dbReference type="InterPro" id="IPR014752">
    <property type="entry name" value="Arrestin-like_C"/>
</dbReference>